<organism evidence="2 3">
    <name type="scientific">Aspergillus caelatus</name>
    <dbReference type="NCBI Taxonomy" id="61420"/>
    <lineage>
        <taxon>Eukaryota</taxon>
        <taxon>Fungi</taxon>
        <taxon>Dikarya</taxon>
        <taxon>Ascomycota</taxon>
        <taxon>Pezizomycotina</taxon>
        <taxon>Eurotiomycetes</taxon>
        <taxon>Eurotiomycetidae</taxon>
        <taxon>Eurotiales</taxon>
        <taxon>Aspergillaceae</taxon>
        <taxon>Aspergillus</taxon>
        <taxon>Aspergillus subgen. Circumdati</taxon>
    </lineage>
</organism>
<keyword evidence="1" id="KW-1133">Transmembrane helix</keyword>
<dbReference type="EMBL" id="ML737602">
    <property type="protein sequence ID" value="KAE8367133.1"/>
    <property type="molecule type" value="Genomic_DNA"/>
</dbReference>
<keyword evidence="1" id="KW-0812">Transmembrane</keyword>
<dbReference type="GeneID" id="43650504"/>
<evidence type="ECO:0000313" key="3">
    <source>
        <dbReference type="Proteomes" id="UP000326268"/>
    </source>
</evidence>
<keyword evidence="1" id="KW-0472">Membrane</keyword>
<name>A0A5N7ABV1_9EURO</name>
<dbReference type="Proteomes" id="UP000326268">
    <property type="component" value="Unassembled WGS sequence"/>
</dbReference>
<feature type="transmembrane region" description="Helical" evidence="1">
    <location>
        <begin position="17"/>
        <end position="38"/>
    </location>
</feature>
<dbReference type="AlphaFoldDB" id="A0A5N7ABV1"/>
<gene>
    <name evidence="2" type="ORF">BDV27DRAFT_124328</name>
</gene>
<evidence type="ECO:0000313" key="2">
    <source>
        <dbReference type="EMBL" id="KAE8367133.1"/>
    </source>
</evidence>
<proteinExistence type="predicted"/>
<accession>A0A5N7ABV1</accession>
<protein>
    <submittedName>
        <fullName evidence="2">Uncharacterized protein</fullName>
    </submittedName>
</protein>
<evidence type="ECO:0000256" key="1">
    <source>
        <dbReference type="SAM" id="Phobius"/>
    </source>
</evidence>
<keyword evidence="3" id="KW-1185">Reference proteome</keyword>
<dbReference type="RefSeq" id="XP_031930214.1">
    <property type="nucleotide sequence ID" value="XM_032066058.1"/>
</dbReference>
<sequence length="51" mass="5499">MEMDGVLGLNILEVASFSYLCLYMILCVVGLGSGFAAYSKPDNDTAWGLCF</sequence>
<reference evidence="2 3" key="1">
    <citation type="submission" date="2019-04" db="EMBL/GenBank/DDBJ databases">
        <title>Friends and foes A comparative genomics studyof 23 Aspergillus species from section Flavi.</title>
        <authorList>
            <consortium name="DOE Joint Genome Institute"/>
            <person name="Kjaerbolling I."/>
            <person name="Vesth T."/>
            <person name="Frisvad J.C."/>
            <person name="Nybo J.L."/>
            <person name="Theobald S."/>
            <person name="Kildgaard S."/>
            <person name="Isbrandt T."/>
            <person name="Kuo A."/>
            <person name="Sato A."/>
            <person name="Lyhne E.K."/>
            <person name="Kogle M.E."/>
            <person name="Wiebenga A."/>
            <person name="Kun R.S."/>
            <person name="Lubbers R.J."/>
            <person name="Makela M.R."/>
            <person name="Barry K."/>
            <person name="Chovatia M."/>
            <person name="Clum A."/>
            <person name="Daum C."/>
            <person name="Haridas S."/>
            <person name="He G."/>
            <person name="LaButti K."/>
            <person name="Lipzen A."/>
            <person name="Mondo S."/>
            <person name="Riley R."/>
            <person name="Salamov A."/>
            <person name="Simmons B.A."/>
            <person name="Magnuson J.K."/>
            <person name="Henrissat B."/>
            <person name="Mortensen U.H."/>
            <person name="Larsen T.O."/>
            <person name="Devries R.P."/>
            <person name="Grigoriev I.V."/>
            <person name="Machida M."/>
            <person name="Baker S.E."/>
            <person name="Andersen M.R."/>
        </authorList>
    </citation>
    <scope>NUCLEOTIDE SEQUENCE [LARGE SCALE GENOMIC DNA]</scope>
    <source>
        <strain evidence="2 3">CBS 763.97</strain>
    </source>
</reference>